<evidence type="ECO:0000313" key="2">
    <source>
        <dbReference type="Proteomes" id="UP000517916"/>
    </source>
</evidence>
<evidence type="ECO:0008006" key="3">
    <source>
        <dbReference type="Google" id="ProtNLM"/>
    </source>
</evidence>
<evidence type="ECO:0000313" key="1">
    <source>
        <dbReference type="EMBL" id="MBA8927888.1"/>
    </source>
</evidence>
<organism evidence="1 2">
    <name type="scientific">Kutzneria viridogrisea</name>
    <dbReference type="NCBI Taxonomy" id="47990"/>
    <lineage>
        <taxon>Bacteria</taxon>
        <taxon>Bacillati</taxon>
        <taxon>Actinomycetota</taxon>
        <taxon>Actinomycetes</taxon>
        <taxon>Pseudonocardiales</taxon>
        <taxon>Pseudonocardiaceae</taxon>
        <taxon>Kutzneria</taxon>
    </lineage>
</organism>
<dbReference type="EMBL" id="JACJID010000004">
    <property type="protein sequence ID" value="MBA8927888.1"/>
    <property type="molecule type" value="Genomic_DNA"/>
</dbReference>
<comment type="caution">
    <text evidence="1">The sequence shown here is derived from an EMBL/GenBank/DDBJ whole genome shotgun (WGS) entry which is preliminary data.</text>
</comment>
<keyword evidence="2" id="KW-1185">Reference proteome</keyword>
<dbReference type="Proteomes" id="UP000517916">
    <property type="component" value="Unassembled WGS sequence"/>
</dbReference>
<proteinExistence type="predicted"/>
<reference evidence="1 2" key="1">
    <citation type="submission" date="2020-08" db="EMBL/GenBank/DDBJ databases">
        <title>Genomic Encyclopedia of Archaeal and Bacterial Type Strains, Phase II (KMG-II): from individual species to whole genera.</title>
        <authorList>
            <person name="Goeker M."/>
        </authorList>
    </citation>
    <scope>NUCLEOTIDE SEQUENCE [LARGE SCALE GENOMIC DNA]</scope>
    <source>
        <strain evidence="1 2">DSM 43850</strain>
    </source>
</reference>
<name>A0ABR6BLZ1_9PSEU</name>
<sequence length="310" mass="33895">MTTIPGQRTPADRFGAGGPLVDALLSGPFHLALDLAIQHRELSLDGIRRRLAMHGVQVSQASLSYWRRGLRSPEGERSLATVHALEEVLGLPRGVLSRLLPHQRGTGWAPAVRLDTALGLPEFTDIDLDANGRLSVMSLHNTALVGPTRGEESVHVRCVVRGQAEGADRWVCFFASRDPAHWPVVTATSGCRPGLVRRHGSHGLIAVELEFGRRLTAGDLYVFEYELGYLGSAPTTGYHQHGLRTPARDLVLQVRFHRDAVPRRCYGYESSGEAAAHRVETTLPLGGSHSVHTVALDAHPGVHGIRWEWD</sequence>
<protein>
    <recommendedName>
        <fullName evidence="3">XRE family transcriptional regulator</fullName>
    </recommendedName>
</protein>
<gene>
    <name evidence="1" type="ORF">BC739_005105</name>
</gene>
<accession>A0ABR6BLZ1</accession>
<dbReference type="RefSeq" id="WP_025357009.1">
    <property type="nucleotide sequence ID" value="NZ_BAAABQ010000023.1"/>
</dbReference>